<dbReference type="InterPro" id="IPR036864">
    <property type="entry name" value="Zn2-C6_fun-type_DNA-bd_sf"/>
</dbReference>
<evidence type="ECO:0000256" key="2">
    <source>
        <dbReference type="SAM" id="MobiDB-lite"/>
    </source>
</evidence>
<dbReference type="GO" id="GO:0001228">
    <property type="term" value="F:DNA-binding transcription activator activity, RNA polymerase II-specific"/>
    <property type="evidence" value="ECO:0007669"/>
    <property type="project" value="TreeGrafter"/>
</dbReference>
<sequence length="387" mass="43150">MPIRRKHTKSRLGCSQCRKRRVKCDEKVPQCSPCFQRGESCVYLRFPTRSTTVPAPRTAISPVTSTSPSDVDTSQDSPALNTTFPGNVEDALWSPDRVRELELLHHWCLRTSKDFTPDLVDLFQDYLVKVALKNPHLMNALLALSSFHIACETNDPAISRDFTSTGMRYHTRAVAGLRAVLGSLSPENCDPVFASSTFIMVCVMVSPFLPVGHNRTFNFTAEAILPLADILRGLGLVIETSQRKVQQGPLSGIFNVSWPSLPHATVSPILEDLRKFNASKSNSATAPVFEHAIQALQKKILDNTAVFPWIALAGLEFIEHLRLQNAVAMAIFMVWGALMHMADNQWWARFSGKNLVNETSLIMTSKGEEFIGIITWCRREVGLSERP</sequence>
<protein>
    <recommendedName>
        <fullName evidence="3">Zn(2)-C6 fungal-type domain-containing protein</fullName>
    </recommendedName>
</protein>
<dbReference type="RefSeq" id="XP_033444057.1">
    <property type="nucleotide sequence ID" value="XM_033597048.1"/>
</dbReference>
<keyword evidence="1" id="KW-0539">Nucleus</keyword>
<dbReference type="InterPro" id="IPR001138">
    <property type="entry name" value="Zn2Cys6_DnaBD"/>
</dbReference>
<dbReference type="Pfam" id="PF00172">
    <property type="entry name" value="Zn_clus"/>
    <property type="match status" value="1"/>
</dbReference>
<dbReference type="SMART" id="SM00066">
    <property type="entry name" value="GAL4"/>
    <property type="match status" value="1"/>
</dbReference>
<feature type="compositionally biased region" description="Low complexity" evidence="2">
    <location>
        <begin position="61"/>
        <end position="78"/>
    </location>
</feature>
<proteinExistence type="predicted"/>
<gene>
    <name evidence="4" type="ORF">M421DRAFT_74486</name>
</gene>
<feature type="domain" description="Zn(2)-C6 fungal-type" evidence="3">
    <location>
        <begin position="13"/>
        <end position="43"/>
    </location>
</feature>
<reference evidence="4" key="1">
    <citation type="journal article" date="2020" name="Stud. Mycol.">
        <title>101 Dothideomycetes genomes: a test case for predicting lifestyles and emergence of pathogens.</title>
        <authorList>
            <person name="Haridas S."/>
            <person name="Albert R."/>
            <person name="Binder M."/>
            <person name="Bloem J."/>
            <person name="Labutti K."/>
            <person name="Salamov A."/>
            <person name="Andreopoulos B."/>
            <person name="Baker S."/>
            <person name="Barry K."/>
            <person name="Bills G."/>
            <person name="Bluhm B."/>
            <person name="Cannon C."/>
            <person name="Castanera R."/>
            <person name="Culley D."/>
            <person name="Daum C."/>
            <person name="Ezra D."/>
            <person name="Gonzalez J."/>
            <person name="Henrissat B."/>
            <person name="Kuo A."/>
            <person name="Liang C."/>
            <person name="Lipzen A."/>
            <person name="Lutzoni F."/>
            <person name="Magnuson J."/>
            <person name="Mondo S."/>
            <person name="Nolan M."/>
            <person name="Ohm R."/>
            <person name="Pangilinan J."/>
            <person name="Park H.-J."/>
            <person name="Ramirez L."/>
            <person name="Alfaro M."/>
            <person name="Sun H."/>
            <person name="Tritt A."/>
            <person name="Yoshinaga Y."/>
            <person name="Zwiers L.-H."/>
            <person name="Turgeon B."/>
            <person name="Goodwin S."/>
            <person name="Spatafora J."/>
            <person name="Crous P."/>
            <person name="Grigoriev I."/>
        </authorList>
    </citation>
    <scope>NUCLEOTIDE SEQUENCE</scope>
    <source>
        <strain evidence="4">CBS 183.55</strain>
    </source>
</reference>
<evidence type="ECO:0000313" key="5">
    <source>
        <dbReference type="Proteomes" id="UP000800082"/>
    </source>
</evidence>
<feature type="region of interest" description="Disordered" evidence="2">
    <location>
        <begin position="55"/>
        <end position="81"/>
    </location>
</feature>
<dbReference type="Gene3D" id="4.10.240.10">
    <property type="entry name" value="Zn(2)-C6 fungal-type DNA-binding domain"/>
    <property type="match status" value="1"/>
</dbReference>
<dbReference type="PROSITE" id="PS00463">
    <property type="entry name" value="ZN2_CY6_FUNGAL_1"/>
    <property type="match status" value="1"/>
</dbReference>
<evidence type="ECO:0000259" key="3">
    <source>
        <dbReference type="PROSITE" id="PS50048"/>
    </source>
</evidence>
<dbReference type="SUPFAM" id="SSF57701">
    <property type="entry name" value="Zn2/Cys6 DNA-binding domain"/>
    <property type="match status" value="1"/>
</dbReference>
<evidence type="ECO:0000256" key="1">
    <source>
        <dbReference type="ARBA" id="ARBA00023242"/>
    </source>
</evidence>
<organism evidence="4 5">
    <name type="scientific">Didymella exigua CBS 183.55</name>
    <dbReference type="NCBI Taxonomy" id="1150837"/>
    <lineage>
        <taxon>Eukaryota</taxon>
        <taxon>Fungi</taxon>
        <taxon>Dikarya</taxon>
        <taxon>Ascomycota</taxon>
        <taxon>Pezizomycotina</taxon>
        <taxon>Dothideomycetes</taxon>
        <taxon>Pleosporomycetidae</taxon>
        <taxon>Pleosporales</taxon>
        <taxon>Pleosporineae</taxon>
        <taxon>Didymellaceae</taxon>
        <taxon>Didymella</taxon>
    </lineage>
</organism>
<dbReference type="GO" id="GO:0008270">
    <property type="term" value="F:zinc ion binding"/>
    <property type="evidence" value="ECO:0007669"/>
    <property type="project" value="InterPro"/>
</dbReference>
<dbReference type="PANTHER" id="PTHR47784">
    <property type="entry name" value="STEROL UPTAKE CONTROL PROTEIN 2"/>
    <property type="match status" value="1"/>
</dbReference>
<dbReference type="CDD" id="cd00067">
    <property type="entry name" value="GAL4"/>
    <property type="match status" value="1"/>
</dbReference>
<name>A0A6A5R9V8_9PLEO</name>
<dbReference type="InterPro" id="IPR053157">
    <property type="entry name" value="Sterol_Uptake_Regulator"/>
</dbReference>
<dbReference type="PANTHER" id="PTHR47784:SF5">
    <property type="entry name" value="STEROL UPTAKE CONTROL PROTEIN 2"/>
    <property type="match status" value="1"/>
</dbReference>
<dbReference type="EMBL" id="ML979001">
    <property type="protein sequence ID" value="KAF1923804.1"/>
    <property type="molecule type" value="Genomic_DNA"/>
</dbReference>
<accession>A0A6A5R9V8</accession>
<dbReference type="PROSITE" id="PS50048">
    <property type="entry name" value="ZN2_CY6_FUNGAL_2"/>
    <property type="match status" value="1"/>
</dbReference>
<dbReference type="Pfam" id="PF11951">
    <property type="entry name" value="Fungal_trans_2"/>
    <property type="match status" value="1"/>
</dbReference>
<dbReference type="AlphaFoldDB" id="A0A6A5R9V8"/>
<dbReference type="OrthoDB" id="4937900at2759"/>
<keyword evidence="5" id="KW-1185">Reference proteome</keyword>
<evidence type="ECO:0000313" key="4">
    <source>
        <dbReference type="EMBL" id="KAF1923804.1"/>
    </source>
</evidence>
<dbReference type="Proteomes" id="UP000800082">
    <property type="component" value="Unassembled WGS sequence"/>
</dbReference>
<dbReference type="GeneID" id="54354715"/>
<dbReference type="InterPro" id="IPR021858">
    <property type="entry name" value="Fun_TF"/>
</dbReference>